<protein>
    <submittedName>
        <fullName evidence="2">Ketosteroid isomerase-like protein</fullName>
    </submittedName>
</protein>
<sequence length="135" mass="15301">MSDRDDFLAWLDSRWRDAEIALHNGDAGARRAIWSRTAPVTILGAWLNANGPEEVEKVFRRLENSFSNCTSYRYEPVAADVQGDLAYTVGYEHTSASVNGEPRDYTLRATQIYRRENGEWKVVHRHADTVAADNA</sequence>
<gene>
    <name evidence="2" type="ORF">FB470_003355</name>
</gene>
<feature type="domain" description="DUF4440" evidence="1">
    <location>
        <begin position="47"/>
        <end position="122"/>
    </location>
</feature>
<dbReference type="SUPFAM" id="SSF54427">
    <property type="entry name" value="NTF2-like"/>
    <property type="match status" value="1"/>
</dbReference>
<evidence type="ECO:0000313" key="2">
    <source>
        <dbReference type="EMBL" id="MDQ0379361.1"/>
    </source>
</evidence>
<accession>A0ABU0EVQ8</accession>
<dbReference type="Gene3D" id="3.10.450.50">
    <property type="match status" value="1"/>
</dbReference>
<name>A0ABU0EVQ8_9PSEU</name>
<keyword evidence="3" id="KW-1185">Reference proteome</keyword>
<dbReference type="RefSeq" id="WP_306992650.1">
    <property type="nucleotide sequence ID" value="NZ_JAUSUT010000001.1"/>
</dbReference>
<reference evidence="2 3" key="1">
    <citation type="submission" date="2023-07" db="EMBL/GenBank/DDBJ databases">
        <title>Sequencing the genomes of 1000 actinobacteria strains.</title>
        <authorList>
            <person name="Klenk H.-P."/>
        </authorList>
    </citation>
    <scope>NUCLEOTIDE SEQUENCE [LARGE SCALE GENOMIC DNA]</scope>
    <source>
        <strain evidence="2 3">DSM 45805</strain>
    </source>
</reference>
<dbReference type="InterPro" id="IPR027843">
    <property type="entry name" value="DUF4440"/>
</dbReference>
<dbReference type="Proteomes" id="UP001229651">
    <property type="component" value="Unassembled WGS sequence"/>
</dbReference>
<organism evidence="2 3">
    <name type="scientific">Amycolatopsis thermophila</name>
    <dbReference type="NCBI Taxonomy" id="206084"/>
    <lineage>
        <taxon>Bacteria</taxon>
        <taxon>Bacillati</taxon>
        <taxon>Actinomycetota</taxon>
        <taxon>Actinomycetes</taxon>
        <taxon>Pseudonocardiales</taxon>
        <taxon>Pseudonocardiaceae</taxon>
        <taxon>Amycolatopsis</taxon>
    </lineage>
</organism>
<proteinExistence type="predicted"/>
<comment type="caution">
    <text evidence="2">The sequence shown here is derived from an EMBL/GenBank/DDBJ whole genome shotgun (WGS) entry which is preliminary data.</text>
</comment>
<evidence type="ECO:0000259" key="1">
    <source>
        <dbReference type="Pfam" id="PF14534"/>
    </source>
</evidence>
<dbReference type="InterPro" id="IPR032710">
    <property type="entry name" value="NTF2-like_dom_sf"/>
</dbReference>
<dbReference type="Pfam" id="PF14534">
    <property type="entry name" value="DUF4440"/>
    <property type="match status" value="1"/>
</dbReference>
<evidence type="ECO:0000313" key="3">
    <source>
        <dbReference type="Proteomes" id="UP001229651"/>
    </source>
</evidence>
<dbReference type="EMBL" id="JAUSUT010000001">
    <property type="protein sequence ID" value="MDQ0379361.1"/>
    <property type="molecule type" value="Genomic_DNA"/>
</dbReference>